<dbReference type="InParanoid" id="E2AYH4"/>
<dbReference type="EMBL" id="GL443910">
    <property type="protein sequence ID" value="EFN61509.1"/>
    <property type="molecule type" value="Genomic_DNA"/>
</dbReference>
<feature type="region of interest" description="Disordered" evidence="1">
    <location>
        <begin position="1"/>
        <end position="20"/>
    </location>
</feature>
<evidence type="ECO:0000313" key="3">
    <source>
        <dbReference type="Proteomes" id="UP000000311"/>
    </source>
</evidence>
<accession>E2AYH4</accession>
<proteinExistence type="predicted"/>
<protein>
    <submittedName>
        <fullName evidence="2">Uncharacterized protein</fullName>
    </submittedName>
</protein>
<reference evidence="2 3" key="1">
    <citation type="journal article" date="2010" name="Science">
        <title>Genomic comparison of the ants Camponotus floridanus and Harpegnathos saltator.</title>
        <authorList>
            <person name="Bonasio R."/>
            <person name="Zhang G."/>
            <person name="Ye C."/>
            <person name="Mutti N.S."/>
            <person name="Fang X."/>
            <person name="Qin N."/>
            <person name="Donahue G."/>
            <person name="Yang P."/>
            <person name="Li Q."/>
            <person name="Li C."/>
            <person name="Zhang P."/>
            <person name="Huang Z."/>
            <person name="Berger S.L."/>
            <person name="Reinberg D."/>
            <person name="Wang J."/>
            <person name="Liebig J."/>
        </authorList>
    </citation>
    <scope>NUCLEOTIDE SEQUENCE [LARGE SCALE GENOMIC DNA]</scope>
    <source>
        <strain evidence="3">C129</strain>
    </source>
</reference>
<feature type="compositionally biased region" description="Low complexity" evidence="1">
    <location>
        <begin position="75"/>
        <end position="88"/>
    </location>
</feature>
<evidence type="ECO:0000313" key="2">
    <source>
        <dbReference type="EMBL" id="EFN61509.1"/>
    </source>
</evidence>
<organism evidence="3">
    <name type="scientific">Camponotus floridanus</name>
    <name type="common">Florida carpenter ant</name>
    <dbReference type="NCBI Taxonomy" id="104421"/>
    <lineage>
        <taxon>Eukaryota</taxon>
        <taxon>Metazoa</taxon>
        <taxon>Ecdysozoa</taxon>
        <taxon>Arthropoda</taxon>
        <taxon>Hexapoda</taxon>
        <taxon>Insecta</taxon>
        <taxon>Pterygota</taxon>
        <taxon>Neoptera</taxon>
        <taxon>Endopterygota</taxon>
        <taxon>Hymenoptera</taxon>
        <taxon>Apocrita</taxon>
        <taxon>Aculeata</taxon>
        <taxon>Formicoidea</taxon>
        <taxon>Formicidae</taxon>
        <taxon>Formicinae</taxon>
        <taxon>Camponotus</taxon>
    </lineage>
</organism>
<sequence length="110" mass="11871">MTLLSSNRYSELDGAARRRLGNRKGIGHPAWIWVPLRRSRSVDRGGPECPLNNSEAVPCGVRAGPMRCSDNGTNSARSSCRSPSSPAAVDLDQSDLCGCPSSPRLRRYGD</sequence>
<dbReference type="Proteomes" id="UP000000311">
    <property type="component" value="Unassembled WGS sequence"/>
</dbReference>
<name>E2AYH4_CAMFO</name>
<feature type="region of interest" description="Disordered" evidence="1">
    <location>
        <begin position="68"/>
        <end position="93"/>
    </location>
</feature>
<keyword evidence="3" id="KW-1185">Reference proteome</keyword>
<evidence type="ECO:0000256" key="1">
    <source>
        <dbReference type="SAM" id="MobiDB-lite"/>
    </source>
</evidence>
<dbReference type="AlphaFoldDB" id="E2AYH4"/>
<gene>
    <name evidence="2" type="ORF">EAG_11745</name>
</gene>